<dbReference type="AlphaFoldDB" id="A0A0H5QH98"/>
<keyword evidence="1" id="KW-1133">Transmembrane helix</keyword>
<name>A0A0H5QH98_9EUKA</name>
<keyword evidence="1" id="KW-0812">Transmembrane</keyword>
<feature type="non-terminal residue" evidence="2">
    <location>
        <position position="1"/>
    </location>
</feature>
<dbReference type="EMBL" id="HACM01000901">
    <property type="protein sequence ID" value="CRZ01343.1"/>
    <property type="molecule type" value="Transcribed_RNA"/>
</dbReference>
<accession>A0A0H5QH98</accession>
<feature type="transmembrane region" description="Helical" evidence="1">
    <location>
        <begin position="36"/>
        <end position="55"/>
    </location>
</feature>
<reference evidence="2" key="1">
    <citation type="submission" date="2015-04" db="EMBL/GenBank/DDBJ databases">
        <title>The genome sequence of the plant pathogenic Rhizarian Plasmodiophora brassicae reveals insights in its biotrophic life cycle and the origin of chitin synthesis.</title>
        <authorList>
            <person name="Schwelm A."/>
            <person name="Fogelqvist J."/>
            <person name="Knaust A."/>
            <person name="Julke S."/>
            <person name="Lilja T."/>
            <person name="Dhandapani V."/>
            <person name="Bonilla-Rosso G."/>
            <person name="Karlsson M."/>
            <person name="Shevchenko A."/>
            <person name="Choi S.R."/>
            <person name="Kim H.G."/>
            <person name="Park J.Y."/>
            <person name="Lim Y.P."/>
            <person name="Ludwig-Muller J."/>
            <person name="Dixelius C."/>
        </authorList>
    </citation>
    <scope>NUCLEOTIDE SEQUENCE</scope>
    <source>
        <tissue evidence="2">Potato root galls</tissue>
    </source>
</reference>
<feature type="transmembrane region" description="Helical" evidence="1">
    <location>
        <begin position="12"/>
        <end position="30"/>
    </location>
</feature>
<proteinExistence type="predicted"/>
<evidence type="ECO:0000313" key="2">
    <source>
        <dbReference type="EMBL" id="CRZ01343.1"/>
    </source>
</evidence>
<organism evidence="2">
    <name type="scientific">Spongospora subterranea</name>
    <dbReference type="NCBI Taxonomy" id="70186"/>
    <lineage>
        <taxon>Eukaryota</taxon>
        <taxon>Sar</taxon>
        <taxon>Rhizaria</taxon>
        <taxon>Endomyxa</taxon>
        <taxon>Phytomyxea</taxon>
        <taxon>Plasmodiophorida</taxon>
        <taxon>Plasmodiophoridae</taxon>
        <taxon>Spongospora</taxon>
    </lineage>
</organism>
<keyword evidence="1" id="KW-0472">Membrane</keyword>
<feature type="transmembrane region" description="Helical" evidence="1">
    <location>
        <begin position="67"/>
        <end position="86"/>
    </location>
</feature>
<sequence length="100" mass="10806">DPACTVGMAKSLALLINGTGFSLFALVEIYMRGGVANAFIILKGINFIGFLLSGLAKLRRMACADPLILAMLLVHLILFIFSQTAIFTNTLPNHYGCKFP</sequence>
<protein>
    <submittedName>
        <fullName evidence="2">Uncharacterized protein</fullName>
    </submittedName>
</protein>
<evidence type="ECO:0000256" key="1">
    <source>
        <dbReference type="SAM" id="Phobius"/>
    </source>
</evidence>